<dbReference type="AlphaFoldDB" id="A0A1D8JJ93"/>
<keyword evidence="2" id="KW-1185">Reference proteome</keyword>
<proteinExistence type="predicted"/>
<evidence type="ECO:0000313" key="1">
    <source>
        <dbReference type="EMBL" id="AOV08777.1"/>
    </source>
</evidence>
<reference evidence="1 2" key="1">
    <citation type="submission" date="2016-09" db="EMBL/GenBank/DDBJ databases">
        <title>Complete genome sequence of the Lysinibacillus sphaericus LMG 22257, a specie of Bacillus with ureolytic activity that can effectively biodeposit calcium carbonate.</title>
        <authorList>
            <person name="Yan W."/>
        </authorList>
    </citation>
    <scope>NUCLEOTIDE SEQUENCE [LARGE SCALE GENOMIC DNA]</scope>
    <source>
        <strain evidence="1 2">LMG 22257</strain>
    </source>
</reference>
<sequence length="355" mass="39397">MNVNSSKSDVIRLIFCSFITKESVAHDMLEALITDINQYSLLLISTTSRNSVQISRLPDKNLNGQPVANILLTDRKLAQELFRKIDGQIENILIDVERKQEINLMEIANEVIKRSRVLPYKPNDVTLEAADQLILHQLGVDLAGKKVLVYGTGNIAFKLALRLLEREVDVLIEGRDPEKIQSIVTTLNMIKPRYSCAVARPHQEHIDFKYDGLISFLSSEKIIETKMSIHIKPSGFAIDGGIGNFQGTFIAAALEKDVSVLRLDVRLGNPFLFAGITSLSDENEFFNTVIGSNQVGSMKLVAGGVIGEAGSIIVDRIKSPTQIIGIANGYGGLKDEKQFTEEDRKNLHYAKETFI</sequence>
<protein>
    <recommendedName>
        <fullName evidence="3">Quinate/shikimate 5-dehydrogenase/glutamyl-tRNA reductase domain-containing protein</fullName>
    </recommendedName>
</protein>
<dbReference type="Gene3D" id="3.40.50.720">
    <property type="entry name" value="NAD(P)-binding Rossmann-like Domain"/>
    <property type="match status" value="1"/>
</dbReference>
<accession>A0A1D8JJ93</accession>
<organism evidence="1 2">
    <name type="scientific">Sporosarcina ureilytica</name>
    <dbReference type="NCBI Taxonomy" id="298596"/>
    <lineage>
        <taxon>Bacteria</taxon>
        <taxon>Bacillati</taxon>
        <taxon>Bacillota</taxon>
        <taxon>Bacilli</taxon>
        <taxon>Bacillales</taxon>
        <taxon>Caryophanaceae</taxon>
        <taxon>Sporosarcina</taxon>
    </lineage>
</organism>
<evidence type="ECO:0008006" key="3">
    <source>
        <dbReference type="Google" id="ProtNLM"/>
    </source>
</evidence>
<dbReference type="EMBL" id="CP017560">
    <property type="protein sequence ID" value="AOV08777.1"/>
    <property type="molecule type" value="Genomic_DNA"/>
</dbReference>
<dbReference type="SUPFAM" id="SSF51735">
    <property type="entry name" value="NAD(P)-binding Rossmann-fold domains"/>
    <property type="match status" value="1"/>
</dbReference>
<dbReference type="InterPro" id="IPR036291">
    <property type="entry name" value="NAD(P)-bd_dom_sf"/>
</dbReference>
<evidence type="ECO:0000313" key="2">
    <source>
        <dbReference type="Proteomes" id="UP000185746"/>
    </source>
</evidence>
<gene>
    <name evidence="1" type="ORF">BI350_15315</name>
</gene>
<dbReference type="KEGG" id="surl:BI350_15315"/>
<name>A0A1D8JJ93_9BACL</name>
<dbReference type="Proteomes" id="UP000185746">
    <property type="component" value="Chromosome"/>
</dbReference>